<name>A0A0G0JX46_9BACT</name>
<organism evidence="1 2">
    <name type="scientific">Candidatus Shapirobacteria bacterium GW2011_GWE2_38_30</name>
    <dbReference type="NCBI Taxonomy" id="1618490"/>
    <lineage>
        <taxon>Bacteria</taxon>
        <taxon>Candidatus Shapironibacteriota</taxon>
    </lineage>
</organism>
<comment type="caution">
    <text evidence="1">The sequence shown here is derived from an EMBL/GenBank/DDBJ whole genome shotgun (WGS) entry which is preliminary data.</text>
</comment>
<proteinExistence type="predicted"/>
<evidence type="ECO:0000313" key="2">
    <source>
        <dbReference type="Proteomes" id="UP000034406"/>
    </source>
</evidence>
<dbReference type="AlphaFoldDB" id="A0A0G0JX46"/>
<dbReference type="Proteomes" id="UP000034406">
    <property type="component" value="Unassembled WGS sequence"/>
</dbReference>
<protein>
    <submittedName>
        <fullName evidence="1">Uncharacterized protein</fullName>
    </submittedName>
</protein>
<accession>A0A0G0JX46</accession>
<dbReference type="Gene3D" id="3.40.50.300">
    <property type="entry name" value="P-loop containing nucleotide triphosphate hydrolases"/>
    <property type="match status" value="1"/>
</dbReference>
<dbReference type="PATRIC" id="fig|1618490.4.peg.918"/>
<reference evidence="1 2" key="1">
    <citation type="journal article" date="2015" name="Nature">
        <title>rRNA introns, odd ribosomes, and small enigmatic genomes across a large radiation of phyla.</title>
        <authorList>
            <person name="Brown C.T."/>
            <person name="Hug L.A."/>
            <person name="Thomas B.C."/>
            <person name="Sharon I."/>
            <person name="Castelle C.J."/>
            <person name="Singh A."/>
            <person name="Wilkins M.J."/>
            <person name="Williams K.H."/>
            <person name="Banfield J.F."/>
        </authorList>
    </citation>
    <scope>NUCLEOTIDE SEQUENCE [LARGE SCALE GENOMIC DNA]</scope>
</reference>
<sequence length="45" mass="4964">MSFNLQTKMTPSGDQPKAIAQMLQNLNAGHENSANKFTHLGYISQ</sequence>
<dbReference type="EMBL" id="LBUT01000032">
    <property type="protein sequence ID" value="KKQ67700.1"/>
    <property type="molecule type" value="Genomic_DNA"/>
</dbReference>
<evidence type="ECO:0000313" key="1">
    <source>
        <dbReference type="EMBL" id="KKQ67700.1"/>
    </source>
</evidence>
<dbReference type="InterPro" id="IPR027417">
    <property type="entry name" value="P-loop_NTPase"/>
</dbReference>
<gene>
    <name evidence="1" type="ORF">US90_C0032G0005</name>
</gene>
<dbReference type="STRING" id="1618490.US90_C0032G0005"/>